<evidence type="ECO:0000256" key="5">
    <source>
        <dbReference type="ARBA" id="ARBA00023157"/>
    </source>
</evidence>
<evidence type="ECO:0000256" key="4">
    <source>
        <dbReference type="ARBA" id="ARBA00022825"/>
    </source>
</evidence>
<dbReference type="Gene3D" id="2.40.10.10">
    <property type="entry name" value="Trypsin-like serine proteases"/>
    <property type="match status" value="2"/>
</dbReference>
<accession>A0A1C3N069</accession>
<evidence type="ECO:0000256" key="8">
    <source>
        <dbReference type="SAM" id="MobiDB-lite"/>
    </source>
</evidence>
<keyword evidence="4" id="KW-0720">Serine protease</keyword>
<dbReference type="PRINTS" id="PR00861">
    <property type="entry name" value="ALYTICPTASE"/>
</dbReference>
<comment type="similarity">
    <text evidence="1">Belongs to the peptidase S1 family.</text>
</comment>
<keyword evidence="12" id="KW-1185">Reference proteome</keyword>
<dbReference type="InterPro" id="IPR009003">
    <property type="entry name" value="Peptidase_S1_PA"/>
</dbReference>
<dbReference type="PROSITE" id="PS00135">
    <property type="entry name" value="TRYPSIN_SER"/>
    <property type="match status" value="1"/>
</dbReference>
<feature type="active site" description="Charge relay system" evidence="6">
    <location>
        <position position="182"/>
    </location>
</feature>
<dbReference type="STRING" id="307121.GA0070620_1427"/>
<feature type="disulfide bond" evidence="7">
    <location>
        <begin position="220"/>
        <end position="230"/>
    </location>
</feature>
<organism evidence="11 12">
    <name type="scientific">Micromonospora krabiensis</name>
    <dbReference type="NCBI Taxonomy" id="307121"/>
    <lineage>
        <taxon>Bacteria</taxon>
        <taxon>Bacillati</taxon>
        <taxon>Actinomycetota</taxon>
        <taxon>Actinomycetes</taxon>
        <taxon>Micromonosporales</taxon>
        <taxon>Micromonosporaceae</taxon>
        <taxon>Micromonospora</taxon>
    </lineage>
</organism>
<evidence type="ECO:0000313" key="11">
    <source>
        <dbReference type="EMBL" id="SBV25945.1"/>
    </source>
</evidence>
<feature type="chain" id="PRO_5008678526" evidence="9">
    <location>
        <begin position="25"/>
        <end position="308"/>
    </location>
</feature>
<feature type="disulfide bond" evidence="7">
    <location>
        <begin position="133"/>
        <end position="153"/>
    </location>
</feature>
<dbReference type="SUPFAM" id="SSF50494">
    <property type="entry name" value="Trypsin-like serine proteases"/>
    <property type="match status" value="1"/>
</dbReference>
<dbReference type="OrthoDB" id="8781117at2"/>
<dbReference type="PATRIC" id="fig|307121.4.peg.1464"/>
<keyword evidence="2" id="KW-0645">Protease</keyword>
<dbReference type="EMBL" id="LT598496">
    <property type="protein sequence ID" value="SBV25945.1"/>
    <property type="molecule type" value="Genomic_DNA"/>
</dbReference>
<evidence type="ECO:0000313" key="12">
    <source>
        <dbReference type="Proteomes" id="UP000199393"/>
    </source>
</evidence>
<dbReference type="PROSITE" id="PS00134">
    <property type="entry name" value="TRYPSIN_HIS"/>
    <property type="match status" value="1"/>
</dbReference>
<keyword evidence="9" id="KW-0732">Signal</keyword>
<evidence type="ECO:0000256" key="2">
    <source>
        <dbReference type="ARBA" id="ARBA00022670"/>
    </source>
</evidence>
<dbReference type="AlphaFoldDB" id="A0A1C3N069"/>
<evidence type="ECO:0000259" key="10">
    <source>
        <dbReference type="Pfam" id="PF00089"/>
    </source>
</evidence>
<reference evidence="12" key="1">
    <citation type="submission" date="2016-06" db="EMBL/GenBank/DDBJ databases">
        <authorList>
            <person name="Varghese N."/>
            <person name="Submissions Spin"/>
        </authorList>
    </citation>
    <scope>NUCLEOTIDE SEQUENCE [LARGE SCALE GENOMIC DNA]</scope>
    <source>
        <strain evidence="12">DSM 45344</strain>
    </source>
</reference>
<name>A0A1C3N069_9ACTN</name>
<feature type="signal peptide" evidence="9">
    <location>
        <begin position="1"/>
        <end position="24"/>
    </location>
</feature>
<evidence type="ECO:0000256" key="7">
    <source>
        <dbReference type="PIRSR" id="PIRSR001134-2"/>
    </source>
</evidence>
<keyword evidence="5 7" id="KW-1015">Disulfide bond</keyword>
<feature type="disulfide bond" evidence="7">
    <location>
        <begin position="256"/>
        <end position="285"/>
    </location>
</feature>
<dbReference type="RefSeq" id="WP_091589115.1">
    <property type="nucleotide sequence ID" value="NZ_JBHRWG010000003.1"/>
</dbReference>
<dbReference type="CDD" id="cd21112">
    <property type="entry name" value="alphaLP-like"/>
    <property type="match status" value="1"/>
</dbReference>
<dbReference type="InterPro" id="IPR043504">
    <property type="entry name" value="Peptidase_S1_PA_chymotrypsin"/>
</dbReference>
<protein>
    <submittedName>
        <fullName evidence="11">Trypsin</fullName>
    </submittedName>
</protein>
<dbReference type="Proteomes" id="UP000199393">
    <property type="component" value="Chromosome I"/>
</dbReference>
<dbReference type="InterPro" id="IPR033116">
    <property type="entry name" value="TRYPSIN_SER"/>
</dbReference>
<dbReference type="InterPro" id="IPR018114">
    <property type="entry name" value="TRYPSIN_HIS"/>
</dbReference>
<feature type="domain" description="Peptidase S1" evidence="10">
    <location>
        <begin position="143"/>
        <end position="299"/>
    </location>
</feature>
<feature type="active site" description="Charge relay system" evidence="6">
    <location>
        <position position="152"/>
    </location>
</feature>
<gene>
    <name evidence="11" type="ORF">GA0070620_1427</name>
</gene>
<dbReference type="Pfam" id="PF00089">
    <property type="entry name" value="Trypsin"/>
    <property type="match status" value="1"/>
</dbReference>
<evidence type="ECO:0000256" key="9">
    <source>
        <dbReference type="SAM" id="SignalP"/>
    </source>
</evidence>
<dbReference type="PIRSF" id="PIRSF001134">
    <property type="entry name" value="Streptogrisin"/>
    <property type="match status" value="1"/>
</dbReference>
<feature type="active site" description="Charge relay system" evidence="6">
    <location>
        <position position="262"/>
    </location>
</feature>
<dbReference type="GO" id="GO:0004252">
    <property type="term" value="F:serine-type endopeptidase activity"/>
    <property type="evidence" value="ECO:0007669"/>
    <property type="project" value="InterPro"/>
</dbReference>
<feature type="region of interest" description="Disordered" evidence="8">
    <location>
        <begin position="21"/>
        <end position="53"/>
    </location>
</feature>
<dbReference type="InterPro" id="IPR001254">
    <property type="entry name" value="Trypsin_dom"/>
</dbReference>
<dbReference type="GO" id="GO:0006508">
    <property type="term" value="P:proteolysis"/>
    <property type="evidence" value="ECO:0007669"/>
    <property type="project" value="UniProtKB-KW"/>
</dbReference>
<dbReference type="InterPro" id="IPR001316">
    <property type="entry name" value="Pept_S1A_streptogrisin"/>
</dbReference>
<sequence>MRRLPLVALVLGALLVGTPAAAQARPDTAAHPDTAARSDTAGHPDTAARPDTAADPVAAAAALAGVRTTGTAWGLDPATGRMTLTVDDTVSARDLAALRETAARAGAALRREPGQLRTLIAGGQAIYGGGGRCSLGANVRSGTTSYFVTAGHCTTLGATWYADSGQTTVLGSRTGSSFPGNDYGLVRYTGTIPRPSAVHTYPGQLTVNGTTNATIGLAVCRSGSTTGVRCGTVTGLNQTVNYAQGSVSGLIRTNICAEPGDSGGPLYVASTGRIVGILSGGSGNCTSGGTTYYQPIQEILAAYGVTIP</sequence>
<evidence type="ECO:0000256" key="3">
    <source>
        <dbReference type="ARBA" id="ARBA00022801"/>
    </source>
</evidence>
<proteinExistence type="inferred from homology"/>
<evidence type="ECO:0000256" key="6">
    <source>
        <dbReference type="PIRSR" id="PIRSR001134-1"/>
    </source>
</evidence>
<feature type="compositionally biased region" description="Basic and acidic residues" evidence="8">
    <location>
        <begin position="28"/>
        <end position="48"/>
    </location>
</feature>
<evidence type="ECO:0000256" key="1">
    <source>
        <dbReference type="ARBA" id="ARBA00007664"/>
    </source>
</evidence>
<keyword evidence="3" id="KW-0378">Hydrolase</keyword>